<name>A0A2T2WV98_9FIRM</name>
<organism evidence="1 2">
    <name type="scientific">Sulfobacillus benefaciens</name>
    <dbReference type="NCBI Taxonomy" id="453960"/>
    <lineage>
        <taxon>Bacteria</taxon>
        <taxon>Bacillati</taxon>
        <taxon>Bacillota</taxon>
        <taxon>Clostridia</taxon>
        <taxon>Eubacteriales</taxon>
        <taxon>Clostridiales Family XVII. Incertae Sedis</taxon>
        <taxon>Sulfobacillus</taxon>
    </lineage>
</organism>
<dbReference type="Proteomes" id="UP000242699">
    <property type="component" value="Unassembled WGS sequence"/>
</dbReference>
<dbReference type="AlphaFoldDB" id="A0A2T2WV98"/>
<accession>A0A2T2WV98</accession>
<protein>
    <submittedName>
        <fullName evidence="1">Uncharacterized protein</fullName>
    </submittedName>
</protein>
<gene>
    <name evidence="1" type="ORF">C7B43_14825</name>
</gene>
<dbReference type="EMBL" id="PXYT01000041">
    <property type="protein sequence ID" value="PSR26155.1"/>
    <property type="molecule type" value="Genomic_DNA"/>
</dbReference>
<proteinExistence type="predicted"/>
<evidence type="ECO:0000313" key="2">
    <source>
        <dbReference type="Proteomes" id="UP000242699"/>
    </source>
</evidence>
<sequence length="419" mass="46961">MSWQDVYLLLALASARWVDHRGPFIGHGTFNGGAVLRASSILSPRYKILAVLQMAGYVFALLRHPNYGPYVMLESFELAEDASETVSSFISDLESGEKALLSEHRAARLVQRSTQDSRWLMLWAALRQYPENEHRLLIVQRAFDLLDDTHGWRYAEAFYRAAIQYLGNRPQTILANQVLTQWPGDDCPEFTGTIDIKRCEELCSNLVAADFGQEADILMASIRRHANAETVREAIALASSALLYSSAFDAHAVTGVHSVLDLVDDSRCPSNIRHLAWVIGLSSSRTRRQKQDRARWTSREAKLGPRAQIGLDHVIDCVMHDPSGQEGAARAQQFLLSGGDPEQLAGVLMEISLTTSEPFDAIHNVKMLWGLLNQTRKSLWPERSWIHLSAGARVVAMSVNPSGLREDIDEQWRQVLFDV</sequence>
<reference evidence="1 2" key="1">
    <citation type="journal article" date="2014" name="BMC Genomics">
        <title>Comparison of environmental and isolate Sulfobacillus genomes reveals diverse carbon, sulfur, nitrogen, and hydrogen metabolisms.</title>
        <authorList>
            <person name="Justice N.B."/>
            <person name="Norman A."/>
            <person name="Brown C.T."/>
            <person name="Singh A."/>
            <person name="Thomas B.C."/>
            <person name="Banfield J.F."/>
        </authorList>
    </citation>
    <scope>NUCLEOTIDE SEQUENCE [LARGE SCALE GENOMIC DNA]</scope>
    <source>
        <strain evidence="1">AMDSBA1</strain>
    </source>
</reference>
<comment type="caution">
    <text evidence="1">The sequence shown here is derived from an EMBL/GenBank/DDBJ whole genome shotgun (WGS) entry which is preliminary data.</text>
</comment>
<evidence type="ECO:0000313" key="1">
    <source>
        <dbReference type="EMBL" id="PSR26155.1"/>
    </source>
</evidence>